<dbReference type="EMBL" id="LR031874">
    <property type="protein sequence ID" value="VDD18831.1"/>
    <property type="molecule type" value="Genomic_DNA"/>
</dbReference>
<name>A0A3P6D7A0_BRAOL</name>
<evidence type="ECO:0000256" key="4">
    <source>
        <dbReference type="ARBA" id="ARBA00022723"/>
    </source>
</evidence>
<evidence type="ECO:0000259" key="10">
    <source>
        <dbReference type="PROSITE" id="PS50089"/>
    </source>
</evidence>
<keyword evidence="4" id="KW-0479">Metal-binding</keyword>
<proteinExistence type="predicted"/>
<feature type="compositionally biased region" description="Low complexity" evidence="9">
    <location>
        <begin position="77"/>
        <end position="93"/>
    </location>
</feature>
<evidence type="ECO:0000256" key="1">
    <source>
        <dbReference type="ARBA" id="ARBA00000900"/>
    </source>
</evidence>
<keyword evidence="6" id="KW-0833">Ubl conjugation pathway</keyword>
<dbReference type="GO" id="GO:0008270">
    <property type="term" value="F:zinc ion binding"/>
    <property type="evidence" value="ECO:0007669"/>
    <property type="project" value="UniProtKB-KW"/>
</dbReference>
<dbReference type="PANTHER" id="PTHR22937:SF195">
    <property type="entry name" value="RING-TYPE E3 UBIQUITIN TRANSFERASE"/>
    <property type="match status" value="1"/>
</dbReference>
<feature type="region of interest" description="Disordered" evidence="9">
    <location>
        <begin position="48"/>
        <end position="94"/>
    </location>
</feature>
<protein>
    <recommendedName>
        <fullName evidence="2">RING-type E3 ubiquitin transferase</fullName>
        <ecNumber evidence="2">2.3.2.27</ecNumber>
    </recommendedName>
</protein>
<keyword evidence="5 8" id="KW-0863">Zinc-finger</keyword>
<evidence type="ECO:0000256" key="6">
    <source>
        <dbReference type="ARBA" id="ARBA00022786"/>
    </source>
</evidence>
<dbReference type="GO" id="GO:0061630">
    <property type="term" value="F:ubiquitin protein ligase activity"/>
    <property type="evidence" value="ECO:0007669"/>
    <property type="project" value="UniProtKB-EC"/>
</dbReference>
<keyword evidence="3" id="KW-0808">Transferase</keyword>
<gene>
    <name evidence="11" type="ORF">BOLC2T06417H</name>
</gene>
<dbReference type="Pfam" id="PF13639">
    <property type="entry name" value="zf-RING_2"/>
    <property type="match status" value="1"/>
</dbReference>
<organism evidence="11">
    <name type="scientific">Brassica oleracea</name>
    <name type="common">Wild cabbage</name>
    <dbReference type="NCBI Taxonomy" id="3712"/>
    <lineage>
        <taxon>Eukaryota</taxon>
        <taxon>Viridiplantae</taxon>
        <taxon>Streptophyta</taxon>
        <taxon>Embryophyta</taxon>
        <taxon>Tracheophyta</taxon>
        <taxon>Spermatophyta</taxon>
        <taxon>Magnoliopsida</taxon>
        <taxon>eudicotyledons</taxon>
        <taxon>Gunneridae</taxon>
        <taxon>Pentapetalae</taxon>
        <taxon>rosids</taxon>
        <taxon>malvids</taxon>
        <taxon>Brassicales</taxon>
        <taxon>Brassicaceae</taxon>
        <taxon>Brassiceae</taxon>
        <taxon>Brassica</taxon>
    </lineage>
</organism>
<dbReference type="Gene3D" id="3.30.40.10">
    <property type="entry name" value="Zinc/RING finger domain, C3HC4 (zinc finger)"/>
    <property type="match status" value="1"/>
</dbReference>
<evidence type="ECO:0000256" key="3">
    <source>
        <dbReference type="ARBA" id="ARBA00022679"/>
    </source>
</evidence>
<evidence type="ECO:0000256" key="9">
    <source>
        <dbReference type="SAM" id="MobiDB-lite"/>
    </source>
</evidence>
<evidence type="ECO:0000256" key="7">
    <source>
        <dbReference type="ARBA" id="ARBA00022833"/>
    </source>
</evidence>
<feature type="compositionally biased region" description="Polar residues" evidence="9">
    <location>
        <begin position="54"/>
        <end position="65"/>
    </location>
</feature>
<evidence type="ECO:0000256" key="8">
    <source>
        <dbReference type="PROSITE-ProRule" id="PRU00175"/>
    </source>
</evidence>
<comment type="catalytic activity">
    <reaction evidence="1">
        <text>S-ubiquitinyl-[E2 ubiquitin-conjugating enzyme]-L-cysteine + [acceptor protein]-L-lysine = [E2 ubiquitin-conjugating enzyme]-L-cysteine + N(6)-ubiquitinyl-[acceptor protein]-L-lysine.</text>
        <dbReference type="EC" id="2.3.2.27"/>
    </reaction>
</comment>
<feature type="domain" description="RING-type" evidence="10">
    <location>
        <begin position="187"/>
        <end position="225"/>
    </location>
</feature>
<evidence type="ECO:0000256" key="5">
    <source>
        <dbReference type="ARBA" id="ARBA00022771"/>
    </source>
</evidence>
<feature type="compositionally biased region" description="Basic and acidic residues" evidence="9">
    <location>
        <begin position="66"/>
        <end position="76"/>
    </location>
</feature>
<evidence type="ECO:0000313" key="11">
    <source>
        <dbReference type="EMBL" id="VDD18831.1"/>
    </source>
</evidence>
<dbReference type="PANTHER" id="PTHR22937">
    <property type="entry name" value="E3 UBIQUITIN-PROTEIN LIGASE RNF165"/>
    <property type="match status" value="1"/>
</dbReference>
<keyword evidence="7" id="KW-0862">Zinc</keyword>
<dbReference type="EC" id="2.3.2.27" evidence="2"/>
<reference evidence="11" key="1">
    <citation type="submission" date="2018-11" db="EMBL/GenBank/DDBJ databases">
        <authorList>
            <consortium name="Genoscope - CEA"/>
            <person name="William W."/>
        </authorList>
    </citation>
    <scope>NUCLEOTIDE SEQUENCE</scope>
</reference>
<dbReference type="AlphaFoldDB" id="A0A3P6D7A0"/>
<dbReference type="InterPro" id="IPR013083">
    <property type="entry name" value="Znf_RING/FYVE/PHD"/>
</dbReference>
<dbReference type="SUPFAM" id="SSF57850">
    <property type="entry name" value="RING/U-box"/>
    <property type="match status" value="1"/>
</dbReference>
<sequence length="233" mass="26346">MDGKRTVDRMVLPRKASGHVLRENMNKREDEKSVSFCSRIGCSAKVSHTKGTRMDNNTKLGSSSHLEPRVDLDTSHSRPSSNSGPSPSRSMVSQDGLSRYNINGIAEVVLLALERIEHDQDLTYERLAFLETSLFSSGMIRFYDEHRDMRLDIDNMSYEELLALGDKMGTVSTALSEEALNKDDIKCNEEYVDGDEVGSMPCEHMFHVSCVQQWLRMKNWCPICKTSAEEKSL</sequence>
<evidence type="ECO:0000256" key="2">
    <source>
        <dbReference type="ARBA" id="ARBA00012483"/>
    </source>
</evidence>
<accession>A0A3P6D7A0</accession>
<dbReference type="PROSITE" id="PS50089">
    <property type="entry name" value="ZF_RING_2"/>
    <property type="match status" value="1"/>
</dbReference>
<dbReference type="InterPro" id="IPR001841">
    <property type="entry name" value="Znf_RING"/>
</dbReference>
<dbReference type="InterPro" id="IPR045191">
    <property type="entry name" value="MBR1/2-like"/>
</dbReference>